<dbReference type="PANTHER" id="PTHR42695">
    <property type="entry name" value="GLUTAMINE AMIDOTRANSFERASE YLR126C-RELATED"/>
    <property type="match status" value="1"/>
</dbReference>
<dbReference type="PANTHER" id="PTHR42695:SF5">
    <property type="entry name" value="GLUTAMINE AMIDOTRANSFERASE YLR126C-RELATED"/>
    <property type="match status" value="1"/>
</dbReference>
<feature type="domain" description="Glutamine amidotransferase" evidence="1">
    <location>
        <begin position="36"/>
        <end position="201"/>
    </location>
</feature>
<dbReference type="PROSITE" id="PS51273">
    <property type="entry name" value="GATASE_TYPE_1"/>
    <property type="match status" value="1"/>
</dbReference>
<dbReference type="Pfam" id="PF00117">
    <property type="entry name" value="GATase"/>
    <property type="match status" value="1"/>
</dbReference>
<proteinExistence type="predicted"/>
<dbReference type="Gene3D" id="3.40.50.880">
    <property type="match status" value="1"/>
</dbReference>
<dbReference type="AlphaFoldDB" id="A0A4V2F2L7"/>
<gene>
    <name evidence="2" type="ORF">EV675_5243</name>
</gene>
<dbReference type="NCBIfam" id="NF006562">
    <property type="entry name" value="PRK09065.1"/>
    <property type="match status" value="1"/>
</dbReference>
<reference evidence="2 3" key="1">
    <citation type="submission" date="2019-02" db="EMBL/GenBank/DDBJ databases">
        <title>Genomic Encyclopedia of Type Strains, Phase IV (KMG-IV): sequencing the most valuable type-strain genomes for metagenomic binning, comparative biology and taxonomic classification.</title>
        <authorList>
            <person name="Goeker M."/>
        </authorList>
    </citation>
    <scope>NUCLEOTIDE SEQUENCE [LARGE SCALE GENOMIC DNA]</scope>
    <source>
        <strain evidence="2 3">K24</strain>
    </source>
</reference>
<dbReference type="RefSeq" id="WP_130361416.1">
    <property type="nucleotide sequence ID" value="NZ_SGXC01000003.1"/>
</dbReference>
<evidence type="ECO:0000313" key="3">
    <source>
        <dbReference type="Proteomes" id="UP000292445"/>
    </source>
</evidence>
<dbReference type="SUPFAM" id="SSF52317">
    <property type="entry name" value="Class I glutamine amidotransferase-like"/>
    <property type="match status" value="1"/>
</dbReference>
<protein>
    <submittedName>
        <fullName evidence="2">GMP synthase (Glutamine-hydrolysing)</fullName>
    </submittedName>
</protein>
<evidence type="ECO:0000313" key="2">
    <source>
        <dbReference type="EMBL" id="RZS78588.1"/>
    </source>
</evidence>
<dbReference type="InterPro" id="IPR017926">
    <property type="entry name" value="GATASE"/>
</dbReference>
<dbReference type="OrthoDB" id="9813383at2"/>
<name>A0A4V2F2L7_9BURK</name>
<sequence>MNENAQPPLLIIQTGLPPEPVSNRHGTFSCMIREAAGLRAGDIEIVAVHRGAELRPPSSYRAAIITGSPAMVTDLADWSERTAGWIRRAVDLGLPILGICYGHQLLAHALGGRVDFHPRGREVGTQTVELLPAAGDAPLLAGLPSHFPAHLIHQQSVMEVPAGATVLARSEHDAHQIVQYGDGVISSQYHPEFCPRIMGTYLTHFGPRLGEEGFDVQALSARLRPAPEARELLLRFVRQHAALREAA</sequence>
<keyword evidence="3" id="KW-1185">Reference proteome</keyword>
<dbReference type="CDD" id="cd01741">
    <property type="entry name" value="GATase1_1"/>
    <property type="match status" value="1"/>
</dbReference>
<organism evidence="2 3">
    <name type="scientific">Pigmentiphaga kullae</name>
    <dbReference type="NCBI Taxonomy" id="151784"/>
    <lineage>
        <taxon>Bacteria</taxon>
        <taxon>Pseudomonadati</taxon>
        <taxon>Pseudomonadota</taxon>
        <taxon>Betaproteobacteria</taxon>
        <taxon>Burkholderiales</taxon>
        <taxon>Alcaligenaceae</taxon>
        <taxon>Pigmentiphaga</taxon>
    </lineage>
</organism>
<dbReference type="Proteomes" id="UP000292445">
    <property type="component" value="Unassembled WGS sequence"/>
</dbReference>
<dbReference type="InterPro" id="IPR044992">
    <property type="entry name" value="ChyE-like"/>
</dbReference>
<dbReference type="InterPro" id="IPR029062">
    <property type="entry name" value="Class_I_gatase-like"/>
</dbReference>
<evidence type="ECO:0000259" key="1">
    <source>
        <dbReference type="Pfam" id="PF00117"/>
    </source>
</evidence>
<accession>A0A4V2F2L7</accession>
<dbReference type="GO" id="GO:0005829">
    <property type="term" value="C:cytosol"/>
    <property type="evidence" value="ECO:0007669"/>
    <property type="project" value="TreeGrafter"/>
</dbReference>
<dbReference type="EMBL" id="SGXC01000003">
    <property type="protein sequence ID" value="RZS78588.1"/>
    <property type="molecule type" value="Genomic_DNA"/>
</dbReference>
<comment type="caution">
    <text evidence="2">The sequence shown here is derived from an EMBL/GenBank/DDBJ whole genome shotgun (WGS) entry which is preliminary data.</text>
</comment>